<dbReference type="HAMAP" id="MF_00245">
    <property type="entry name" value="UPF0122"/>
    <property type="match status" value="1"/>
</dbReference>
<sequence length="107" mass="12961">MFLENMVLMGQLFPIYKQLLTDRQRDVMAMYYEEDFSLAEIAEQLNITRQGVRDNLKRAENALLHYEETLKVNQKRLKRLDYYRELLPYVTDSDGRELIQRLIQQEE</sequence>
<evidence type="ECO:0000256" key="3">
    <source>
        <dbReference type="HAMAP-Rule" id="MF_00245"/>
    </source>
</evidence>
<comment type="caution">
    <text evidence="5">The sequence shown here is derived from an EMBL/GenBank/DDBJ whole genome shotgun (WGS) entry which is preliminary data.</text>
</comment>
<dbReference type="Pfam" id="PF04297">
    <property type="entry name" value="UPF0122"/>
    <property type="match status" value="1"/>
</dbReference>
<keyword evidence="4" id="KW-0175">Coiled coil</keyword>
<dbReference type="InterPro" id="IPR036388">
    <property type="entry name" value="WH-like_DNA-bd_sf"/>
</dbReference>
<organism evidence="5 6">
    <name type="scientific">Falseniella ignava</name>
    <dbReference type="NCBI Taxonomy" id="137730"/>
    <lineage>
        <taxon>Bacteria</taxon>
        <taxon>Bacillati</taxon>
        <taxon>Bacillota</taxon>
        <taxon>Bacilli</taxon>
        <taxon>Lactobacillales</taxon>
        <taxon>Aerococcaceae</taxon>
        <taxon>Falseniella</taxon>
    </lineage>
</organism>
<dbReference type="NCBIfam" id="NF045758">
    <property type="entry name" value="YlxM"/>
    <property type="match status" value="1"/>
</dbReference>
<protein>
    <recommendedName>
        <fullName evidence="3">UPF0122 protein CYJ57_01980</fullName>
    </recommendedName>
</protein>
<name>A0A2I1K443_9LACT</name>
<feature type="coiled-coil region" evidence="4">
    <location>
        <begin position="42"/>
        <end position="76"/>
    </location>
</feature>
<evidence type="ECO:0000256" key="4">
    <source>
        <dbReference type="SAM" id="Coils"/>
    </source>
</evidence>
<gene>
    <name evidence="5" type="ORF">CYJ57_01980</name>
</gene>
<dbReference type="Gene3D" id="1.10.10.10">
    <property type="entry name" value="Winged helix-like DNA-binding domain superfamily/Winged helix DNA-binding domain"/>
    <property type="match status" value="1"/>
</dbReference>
<dbReference type="SUPFAM" id="SSF88659">
    <property type="entry name" value="Sigma3 and sigma4 domains of RNA polymerase sigma factors"/>
    <property type="match status" value="1"/>
</dbReference>
<dbReference type="InterPro" id="IPR013324">
    <property type="entry name" value="RNA_pol_sigma_r3/r4-like"/>
</dbReference>
<dbReference type="InterPro" id="IPR007394">
    <property type="entry name" value="UPF0122"/>
</dbReference>
<dbReference type="OrthoDB" id="6392at2"/>
<evidence type="ECO:0000313" key="5">
    <source>
        <dbReference type="EMBL" id="PKY90418.1"/>
    </source>
</evidence>
<dbReference type="Proteomes" id="UP000234384">
    <property type="component" value="Unassembled WGS sequence"/>
</dbReference>
<dbReference type="EMBL" id="PKHE01000003">
    <property type="protein sequence ID" value="PKY90418.1"/>
    <property type="molecule type" value="Genomic_DNA"/>
</dbReference>
<reference evidence="5 6" key="1">
    <citation type="submission" date="2017-12" db="EMBL/GenBank/DDBJ databases">
        <title>Phylogenetic diversity of female urinary microbiome.</title>
        <authorList>
            <person name="Thomas-White K."/>
            <person name="Wolfe A.J."/>
        </authorList>
    </citation>
    <scope>NUCLEOTIDE SEQUENCE [LARGE SCALE GENOMIC DNA]</scope>
    <source>
        <strain evidence="5 6">UMB0898</strain>
    </source>
</reference>
<dbReference type="PANTHER" id="PTHR40083">
    <property type="entry name" value="UPF0122 PROTEIN CBO2450/CLC_2298"/>
    <property type="match status" value="1"/>
</dbReference>
<proteinExistence type="inferred from homology"/>
<dbReference type="AlphaFoldDB" id="A0A2I1K443"/>
<dbReference type="PANTHER" id="PTHR40083:SF1">
    <property type="entry name" value="UPF0122 PROTEIN YLXM"/>
    <property type="match status" value="1"/>
</dbReference>
<evidence type="ECO:0000256" key="2">
    <source>
        <dbReference type="ARBA" id="ARBA00024764"/>
    </source>
</evidence>
<dbReference type="RefSeq" id="WP_101953867.1">
    <property type="nucleotide sequence ID" value="NZ_PKHE01000003.1"/>
</dbReference>
<evidence type="ECO:0000256" key="1">
    <source>
        <dbReference type="ARBA" id="ARBA00008720"/>
    </source>
</evidence>
<evidence type="ECO:0000313" key="6">
    <source>
        <dbReference type="Proteomes" id="UP000234384"/>
    </source>
</evidence>
<dbReference type="InterPro" id="IPR054831">
    <property type="entry name" value="UPF0122_fam_protein"/>
</dbReference>
<comment type="similarity">
    <text evidence="1 3">Belongs to the UPF0122 family.</text>
</comment>
<comment type="function">
    <text evidence="2 3">Might take part in the signal recognition particle (SRP) pathway. This is inferred from the conservation of its genetic proximity to ftsY/ffh. May be a regulatory protein.</text>
</comment>
<accession>A0A2I1K443</accession>